<protein>
    <recommendedName>
        <fullName evidence="1">DUF6314 domain-containing protein</fullName>
    </recommendedName>
</protein>
<accession>A0A0P1G4G4</accession>
<evidence type="ECO:0000259" key="1">
    <source>
        <dbReference type="Pfam" id="PF19834"/>
    </source>
</evidence>
<feature type="domain" description="DUF6314" evidence="1">
    <location>
        <begin position="9"/>
        <end position="131"/>
    </location>
</feature>
<gene>
    <name evidence="2" type="ORF">TRN7648_01088</name>
</gene>
<proteinExistence type="predicted"/>
<organism evidence="2 3">
    <name type="scientific">Tropicibacter naphthalenivorans</name>
    <dbReference type="NCBI Taxonomy" id="441103"/>
    <lineage>
        <taxon>Bacteria</taxon>
        <taxon>Pseudomonadati</taxon>
        <taxon>Pseudomonadota</taxon>
        <taxon>Alphaproteobacteria</taxon>
        <taxon>Rhodobacterales</taxon>
        <taxon>Roseobacteraceae</taxon>
        <taxon>Tropicibacter</taxon>
    </lineage>
</organism>
<dbReference type="EMBL" id="CYSE01000002">
    <property type="protein sequence ID" value="CUH76709.1"/>
    <property type="molecule type" value="Genomic_DNA"/>
</dbReference>
<dbReference type="OrthoDB" id="7351979at2"/>
<reference evidence="2 3" key="1">
    <citation type="submission" date="2015-09" db="EMBL/GenBank/DDBJ databases">
        <authorList>
            <consortium name="Swine Surveillance"/>
        </authorList>
    </citation>
    <scope>NUCLEOTIDE SEQUENCE [LARGE SCALE GENOMIC DNA]</scope>
    <source>
        <strain evidence="2 3">CECT 7648</strain>
    </source>
</reference>
<sequence>MRDLTLTDFLGDWTLLREITHADGTTGRFEGVASWTADEGGALYLEKGALIMPQGRFAAERSYRWGDDLSVYFEDGRFFHSVPAGGGETGHWCDPDQYDVTYMFTDWPAWSCRWQVRGPRKNYMMTSRYLRA</sequence>
<dbReference type="AlphaFoldDB" id="A0A0P1G4G4"/>
<keyword evidence="3" id="KW-1185">Reference proteome</keyword>
<evidence type="ECO:0000313" key="3">
    <source>
        <dbReference type="Proteomes" id="UP000054935"/>
    </source>
</evidence>
<dbReference type="InterPro" id="IPR045632">
    <property type="entry name" value="DUF6314"/>
</dbReference>
<dbReference type="Pfam" id="PF19834">
    <property type="entry name" value="DUF6314"/>
    <property type="match status" value="1"/>
</dbReference>
<dbReference type="STRING" id="441103.TRN7648_01088"/>
<dbReference type="RefSeq" id="WP_058246624.1">
    <property type="nucleotide sequence ID" value="NZ_CYSE01000002.1"/>
</dbReference>
<name>A0A0P1G4G4_9RHOB</name>
<evidence type="ECO:0000313" key="2">
    <source>
        <dbReference type="EMBL" id="CUH76709.1"/>
    </source>
</evidence>
<dbReference type="Proteomes" id="UP000054935">
    <property type="component" value="Unassembled WGS sequence"/>
</dbReference>